<dbReference type="OrthoDB" id="432412at2759"/>
<reference evidence="2 3" key="1">
    <citation type="journal article" date="2016" name="Mol. Biol. Evol.">
        <title>Comparative Genomics of Early-Diverging Mushroom-Forming Fungi Provides Insights into the Origins of Lignocellulose Decay Capabilities.</title>
        <authorList>
            <person name="Nagy L.G."/>
            <person name="Riley R."/>
            <person name="Tritt A."/>
            <person name="Adam C."/>
            <person name="Daum C."/>
            <person name="Floudas D."/>
            <person name="Sun H."/>
            <person name="Yadav J.S."/>
            <person name="Pangilinan J."/>
            <person name="Larsson K.H."/>
            <person name="Matsuura K."/>
            <person name="Barry K."/>
            <person name="Labutti K."/>
            <person name="Kuo R."/>
            <person name="Ohm R.A."/>
            <person name="Bhattacharya S.S."/>
            <person name="Shirouzu T."/>
            <person name="Yoshinaga Y."/>
            <person name="Martin F.M."/>
            <person name="Grigoriev I.V."/>
            <person name="Hibbett D.S."/>
        </authorList>
    </citation>
    <scope>NUCLEOTIDE SEQUENCE [LARGE SCALE GENOMIC DNA]</scope>
    <source>
        <strain evidence="2 3">CBS 109695</strain>
    </source>
</reference>
<proteinExistence type="predicted"/>
<dbReference type="InterPro" id="IPR010541">
    <property type="entry name" value="Prp3_C"/>
</dbReference>
<evidence type="ECO:0000259" key="1">
    <source>
        <dbReference type="Pfam" id="PF06544"/>
    </source>
</evidence>
<dbReference type="CDD" id="cd24163">
    <property type="entry name" value="RWDD2_C"/>
    <property type="match status" value="1"/>
</dbReference>
<name>A0A166UFI7_9AGAM</name>
<dbReference type="InterPro" id="IPR059181">
    <property type="entry name" value="RWDD2A-B_C"/>
</dbReference>
<keyword evidence="3" id="KW-1185">Reference proteome</keyword>
<dbReference type="InterPro" id="IPR017359">
    <property type="entry name" value="Phi-like"/>
</dbReference>
<dbReference type="SUPFAM" id="SSF54495">
    <property type="entry name" value="UBC-like"/>
    <property type="match status" value="1"/>
</dbReference>
<gene>
    <name evidence="2" type="ORF">FIBSPDRAFT_944715</name>
</gene>
<organism evidence="2 3">
    <name type="scientific">Athelia psychrophila</name>
    <dbReference type="NCBI Taxonomy" id="1759441"/>
    <lineage>
        <taxon>Eukaryota</taxon>
        <taxon>Fungi</taxon>
        <taxon>Dikarya</taxon>
        <taxon>Basidiomycota</taxon>
        <taxon>Agaricomycotina</taxon>
        <taxon>Agaricomycetes</taxon>
        <taxon>Agaricomycetidae</taxon>
        <taxon>Atheliales</taxon>
        <taxon>Atheliaceae</taxon>
        <taxon>Athelia</taxon>
    </lineage>
</organism>
<dbReference type="AlphaFoldDB" id="A0A166UFI7"/>
<accession>A0A166UFI7</accession>
<protein>
    <recommendedName>
        <fullName evidence="1">Small nuclear ribonucleoprotein Prp3 C-terminal domain-containing protein</fullName>
    </recommendedName>
</protein>
<dbReference type="EMBL" id="KV417488">
    <property type="protein sequence ID" value="KZP31644.1"/>
    <property type="molecule type" value="Genomic_DNA"/>
</dbReference>
<dbReference type="InterPro" id="IPR016135">
    <property type="entry name" value="UBQ-conjugating_enzyme/RWD"/>
</dbReference>
<dbReference type="PANTHER" id="PTHR15955:SF10">
    <property type="entry name" value="DUF1115 DOMAIN PROTEIN (AFU_ORTHOLOGUE AFUA_5G14750)"/>
    <property type="match status" value="1"/>
</dbReference>
<dbReference type="Proteomes" id="UP000076532">
    <property type="component" value="Unassembled WGS sequence"/>
</dbReference>
<dbReference type="Pfam" id="PF06544">
    <property type="entry name" value="Prp3_C"/>
    <property type="match status" value="1"/>
</dbReference>
<evidence type="ECO:0000313" key="3">
    <source>
        <dbReference type="Proteomes" id="UP000076532"/>
    </source>
</evidence>
<sequence length="307" mass="33729">MAEFLLEEQLSTIALLQAMYPLPSELVISSDTATFVDGSAAGPIAKFTPSALDLVLRLLVDDNEALPLELGISLPLVEADAERSRARLALVRQPDFLTRSAYETLAGSFPPSDPDVSSSEIVLSAIEHVRHEASSLLMQLLAESAAAASAKSALQDTGKTAKNNGKERLERVWFWFPSLSTKEKRRDLVEYAPRFGLTGFVLAGKPGLLCLEGDGRQVDRYMAAIKSESWGDIPSYQKKVTERLRNPLLSSASRQFTSMTEITHLIPQHGQHNHRGDMTEVKRLMEEWGVGDDFAAVINGKIIHTTL</sequence>
<dbReference type="PANTHER" id="PTHR15955">
    <property type="entry name" value="RWD DOMAIN CONTAINING PROTEIN 2"/>
    <property type="match status" value="1"/>
</dbReference>
<dbReference type="PIRSF" id="PIRSF038021">
    <property type="entry name" value="UCP038021_RWDD2"/>
    <property type="match status" value="1"/>
</dbReference>
<dbReference type="Gene3D" id="3.10.110.10">
    <property type="entry name" value="Ubiquitin Conjugating Enzyme"/>
    <property type="match status" value="1"/>
</dbReference>
<dbReference type="STRING" id="436010.A0A166UFI7"/>
<evidence type="ECO:0000313" key="2">
    <source>
        <dbReference type="EMBL" id="KZP31644.1"/>
    </source>
</evidence>
<feature type="domain" description="Small nuclear ribonucleoprotein Prp3 C-terminal" evidence="1">
    <location>
        <begin position="173"/>
        <end position="246"/>
    </location>
</feature>